<evidence type="ECO:0000313" key="1">
    <source>
        <dbReference type="EMBL" id="GIJ21197.1"/>
    </source>
</evidence>
<sequence length="89" mass="9747">MEKIIGDRVVEAVSQSGGYSPGTADRVRTTSGRRAFVKAASPAQNPDTPAMHRAEARITRRQARWLIMRLLSRQAGRGDNNLMINVAKG</sequence>
<dbReference type="Gene3D" id="3.30.200.20">
    <property type="entry name" value="Phosphorylase Kinase, domain 1"/>
    <property type="match status" value="1"/>
</dbReference>
<accession>A0ABQ4ITJ0</accession>
<reference evidence="1 2" key="1">
    <citation type="submission" date="2021-01" db="EMBL/GenBank/DDBJ databases">
        <title>Whole genome shotgun sequence of Verrucosispora lutea NBRC 106530.</title>
        <authorList>
            <person name="Komaki H."/>
            <person name="Tamura T."/>
        </authorList>
    </citation>
    <scope>NUCLEOTIDE SEQUENCE [LARGE SCALE GENOMIC DNA]</scope>
    <source>
        <strain evidence="1 2">NBRC 106530</strain>
    </source>
</reference>
<comment type="caution">
    <text evidence="1">The sequence shown here is derived from an EMBL/GenBank/DDBJ whole genome shotgun (WGS) entry which is preliminary data.</text>
</comment>
<name>A0ABQ4ITJ0_9ACTN</name>
<keyword evidence="2" id="KW-1185">Reference proteome</keyword>
<protein>
    <submittedName>
        <fullName evidence="1">Uncharacterized protein</fullName>
    </submittedName>
</protein>
<organism evidence="1 2">
    <name type="scientific">Micromonospora lutea</name>
    <dbReference type="NCBI Taxonomy" id="419825"/>
    <lineage>
        <taxon>Bacteria</taxon>
        <taxon>Bacillati</taxon>
        <taxon>Actinomycetota</taxon>
        <taxon>Actinomycetes</taxon>
        <taxon>Micromonosporales</taxon>
        <taxon>Micromonosporaceae</taxon>
        <taxon>Micromonospora</taxon>
    </lineage>
</organism>
<dbReference type="Proteomes" id="UP000643165">
    <property type="component" value="Unassembled WGS sequence"/>
</dbReference>
<gene>
    <name evidence="1" type="ORF">Vlu01_18210</name>
</gene>
<evidence type="ECO:0000313" key="2">
    <source>
        <dbReference type="Proteomes" id="UP000643165"/>
    </source>
</evidence>
<proteinExistence type="predicted"/>
<dbReference type="EMBL" id="BOPB01000009">
    <property type="protein sequence ID" value="GIJ21197.1"/>
    <property type="molecule type" value="Genomic_DNA"/>
</dbReference>